<accession>A0A249W4U1</accession>
<dbReference type="AlphaFoldDB" id="A0A249W4U1"/>
<sequence length="232" mass="26620">MRYKMEVGLVVIPAVIAAISSIYTASAVSSLQEKIQFYDSKLKALELYNKLTPNMSMSIGQKRVEIYYDFETSLDNLNLDDIEDSLSFVLDITEPEHVENFFKEKVKSLTKTESTVISLLAIDYCVENKGESEQFVFLPELEFSDGNKSKIEIPERYRSKEIGGLGPKKMICSTVKIKYDDLRHRSNVPYKMKIRVEPTFRSLDFIYSESTPKNIRDKAQLFSYGLELADTI</sequence>
<reference evidence="1" key="1">
    <citation type="submission" date="2017-09" db="EMBL/GenBank/DDBJ databases">
        <authorList>
            <person name="Ehlers B."/>
            <person name="Leendertz F.H."/>
        </authorList>
    </citation>
    <scope>NUCLEOTIDE SEQUENCE</scope>
    <source>
        <strain evidence="1">MAVP-26</strain>
    </source>
</reference>
<proteinExistence type="predicted"/>
<gene>
    <name evidence="1" type="ORF">YA91_15005</name>
</gene>
<dbReference type="EMBL" id="CP023248">
    <property type="protein sequence ID" value="ASZ51785.1"/>
    <property type="molecule type" value="Genomic_DNA"/>
</dbReference>
<protein>
    <submittedName>
        <fullName evidence="1">Uncharacterized protein</fullName>
    </submittedName>
</protein>
<name>A0A249W4U1_VIBPH</name>
<evidence type="ECO:0000313" key="1">
    <source>
        <dbReference type="EMBL" id="ASZ51785.1"/>
    </source>
</evidence>
<organism evidence="1">
    <name type="scientific">Vibrio parahaemolyticus</name>
    <dbReference type="NCBI Taxonomy" id="670"/>
    <lineage>
        <taxon>Bacteria</taxon>
        <taxon>Pseudomonadati</taxon>
        <taxon>Pseudomonadota</taxon>
        <taxon>Gammaproteobacteria</taxon>
        <taxon>Vibrionales</taxon>
        <taxon>Vibrionaceae</taxon>
        <taxon>Vibrio</taxon>
    </lineage>
</organism>
<dbReference type="RefSeq" id="WP_023667335.1">
    <property type="nucleotide sequence ID" value="NZ_CP023248.2"/>
</dbReference>